<dbReference type="Proteomes" id="UP000092462">
    <property type="component" value="Unassembled WGS sequence"/>
</dbReference>
<dbReference type="AlphaFoldDB" id="A0A1B0D0G1"/>
<evidence type="ECO:0000313" key="2">
    <source>
        <dbReference type="Proteomes" id="UP000092462"/>
    </source>
</evidence>
<name>A0A1B0D0G1_PHLPP</name>
<proteinExistence type="predicted"/>
<dbReference type="EMBL" id="AJVK01009919">
    <property type="status" value="NOT_ANNOTATED_CDS"/>
    <property type="molecule type" value="Genomic_DNA"/>
</dbReference>
<protein>
    <submittedName>
        <fullName evidence="1">Uncharacterized protein</fullName>
    </submittedName>
</protein>
<dbReference type="VEuPathDB" id="VectorBase:PPAI000833"/>
<organism evidence="1 2">
    <name type="scientific">Phlebotomus papatasi</name>
    <name type="common">Sandfly</name>
    <dbReference type="NCBI Taxonomy" id="29031"/>
    <lineage>
        <taxon>Eukaryota</taxon>
        <taxon>Metazoa</taxon>
        <taxon>Ecdysozoa</taxon>
        <taxon>Arthropoda</taxon>
        <taxon>Hexapoda</taxon>
        <taxon>Insecta</taxon>
        <taxon>Pterygota</taxon>
        <taxon>Neoptera</taxon>
        <taxon>Endopterygota</taxon>
        <taxon>Diptera</taxon>
        <taxon>Nematocera</taxon>
        <taxon>Psychodoidea</taxon>
        <taxon>Psychodidae</taxon>
        <taxon>Phlebotomus</taxon>
        <taxon>Phlebotomus</taxon>
    </lineage>
</organism>
<keyword evidence="2" id="KW-1185">Reference proteome</keyword>
<reference evidence="1" key="1">
    <citation type="submission" date="2022-08" db="UniProtKB">
        <authorList>
            <consortium name="EnsemblMetazoa"/>
        </authorList>
    </citation>
    <scope>IDENTIFICATION</scope>
    <source>
        <strain evidence="1">Israel</strain>
    </source>
</reference>
<sequence>MSNFFSKGSTEQTVYKRRYTFTTKPSLRTTTPATTTTTTTTSTTTTTTADGVDQEIEQSINQENKFSSSRYNQIGEPIDEEFVLAIKTISKAPPPVPISTPKAASSFKDVTPLKRQFSTSVIMSKVHILRQNGKWGRGLSYDPVGGICNWAAGLGCKE</sequence>
<evidence type="ECO:0000313" key="1">
    <source>
        <dbReference type="EnsemblMetazoa" id="PPAI000833-PA"/>
    </source>
</evidence>
<accession>A0A1B0D0G1</accession>
<dbReference type="EMBL" id="AJVK01009918">
    <property type="status" value="NOT_ANNOTATED_CDS"/>
    <property type="molecule type" value="Genomic_DNA"/>
</dbReference>
<dbReference type="EnsemblMetazoa" id="PPAI000833-RA">
    <property type="protein sequence ID" value="PPAI000833-PA"/>
    <property type="gene ID" value="PPAI000833"/>
</dbReference>
<dbReference type="VEuPathDB" id="VectorBase:PPAPM1_002507"/>